<dbReference type="SUPFAM" id="SSF51735">
    <property type="entry name" value="NAD(P)-binding Rossmann-fold domains"/>
    <property type="match status" value="1"/>
</dbReference>
<feature type="domain" description="Ketoreductase" evidence="3">
    <location>
        <begin position="8"/>
        <end position="196"/>
    </location>
</feature>
<evidence type="ECO:0000256" key="1">
    <source>
        <dbReference type="ARBA" id="ARBA00006484"/>
    </source>
</evidence>
<dbReference type="AlphaFoldDB" id="A0A255YYI8"/>
<organism evidence="4 5">
    <name type="scientific">Niveispirillum lacus</name>
    <dbReference type="NCBI Taxonomy" id="1981099"/>
    <lineage>
        <taxon>Bacteria</taxon>
        <taxon>Pseudomonadati</taxon>
        <taxon>Pseudomonadota</taxon>
        <taxon>Alphaproteobacteria</taxon>
        <taxon>Rhodospirillales</taxon>
        <taxon>Azospirillaceae</taxon>
        <taxon>Niveispirillum</taxon>
    </lineage>
</organism>
<dbReference type="PANTHER" id="PTHR24321:SF15">
    <property type="entry name" value="OXIDOREDUCTASE UCPA"/>
    <property type="match status" value="1"/>
</dbReference>
<dbReference type="InterPro" id="IPR036291">
    <property type="entry name" value="NAD(P)-bd_dom_sf"/>
</dbReference>
<evidence type="ECO:0000259" key="3">
    <source>
        <dbReference type="SMART" id="SM00822"/>
    </source>
</evidence>
<accession>A0A255YYI8</accession>
<evidence type="ECO:0000256" key="2">
    <source>
        <dbReference type="ARBA" id="ARBA00023002"/>
    </source>
</evidence>
<dbReference type="SMART" id="SM00822">
    <property type="entry name" value="PKS_KR"/>
    <property type="match status" value="1"/>
</dbReference>
<comment type="similarity">
    <text evidence="1">Belongs to the short-chain dehydrogenases/reductases (SDR) family.</text>
</comment>
<dbReference type="InterPro" id="IPR020904">
    <property type="entry name" value="Sc_DH/Rdtase_CS"/>
</dbReference>
<dbReference type="PRINTS" id="PR00080">
    <property type="entry name" value="SDRFAMILY"/>
</dbReference>
<dbReference type="EMBL" id="NOXU01000029">
    <property type="protein sequence ID" value="OYQ34307.1"/>
    <property type="molecule type" value="Genomic_DNA"/>
</dbReference>
<dbReference type="Gene3D" id="3.40.50.720">
    <property type="entry name" value="NAD(P)-binding Rossmann-like Domain"/>
    <property type="match status" value="1"/>
</dbReference>
<name>A0A255YYI8_9PROT</name>
<evidence type="ECO:0000313" key="5">
    <source>
        <dbReference type="Proteomes" id="UP000216998"/>
    </source>
</evidence>
<dbReference type="RefSeq" id="WP_094456715.1">
    <property type="nucleotide sequence ID" value="NZ_NOXU01000029.1"/>
</dbReference>
<keyword evidence="2" id="KW-0560">Oxidoreductase</keyword>
<dbReference type="Proteomes" id="UP000216998">
    <property type="component" value="Unassembled WGS sequence"/>
</dbReference>
<comment type="caution">
    <text evidence="4">The sequence shown here is derived from an EMBL/GenBank/DDBJ whole genome shotgun (WGS) entry which is preliminary data.</text>
</comment>
<dbReference type="FunFam" id="3.40.50.720:FF:000084">
    <property type="entry name" value="Short-chain dehydrogenase reductase"/>
    <property type="match status" value="1"/>
</dbReference>
<dbReference type="GO" id="GO:0016491">
    <property type="term" value="F:oxidoreductase activity"/>
    <property type="evidence" value="ECO:0007669"/>
    <property type="project" value="UniProtKB-KW"/>
</dbReference>
<evidence type="ECO:0000313" key="4">
    <source>
        <dbReference type="EMBL" id="OYQ34307.1"/>
    </source>
</evidence>
<dbReference type="InterPro" id="IPR057326">
    <property type="entry name" value="KR_dom"/>
</dbReference>
<dbReference type="InterPro" id="IPR002347">
    <property type="entry name" value="SDR_fam"/>
</dbReference>
<protein>
    <submittedName>
        <fullName evidence="4">Short-chain dehydrogenase</fullName>
    </submittedName>
</protein>
<dbReference type="PROSITE" id="PS00061">
    <property type="entry name" value="ADH_SHORT"/>
    <property type="match status" value="1"/>
</dbReference>
<dbReference type="PRINTS" id="PR00081">
    <property type="entry name" value="GDHRDH"/>
</dbReference>
<reference evidence="4 5" key="1">
    <citation type="submission" date="2017-07" db="EMBL/GenBank/DDBJ databases">
        <title>Niveispirillum cyanobacteriorum sp. nov., isolated from cyanobacterial aggregates in a eutrophic lake.</title>
        <authorList>
            <person name="Cai H."/>
        </authorList>
    </citation>
    <scope>NUCLEOTIDE SEQUENCE [LARGE SCALE GENOMIC DNA]</scope>
    <source>
        <strain evidence="5">TH1-14</strain>
    </source>
</reference>
<dbReference type="OrthoDB" id="9789398at2"/>
<gene>
    <name evidence="4" type="ORF">CHU95_12810</name>
</gene>
<proteinExistence type="inferred from homology"/>
<dbReference type="Pfam" id="PF13561">
    <property type="entry name" value="adh_short_C2"/>
    <property type="match status" value="1"/>
</dbReference>
<dbReference type="PANTHER" id="PTHR24321">
    <property type="entry name" value="DEHYDROGENASES, SHORT CHAIN"/>
    <property type="match status" value="1"/>
</dbReference>
<sequence>MSQDLSGAVALVTGAGGGIGRAICTALSNAGAHVVAADRQWPADAAPVAGEKAVLDVRDGDAWSTLMRDIRKRHGRLDVLVNNAGIPLVASIAETTLDQWRLCQAVNVEGTLLGIQAALPLLREAGADRPGGASIINISSVGGLRGAPFNAAYCTSKAAVLMLTKSAALEFCALGYPIRVNSVHPGAVGTAMIEDIINRYVELGSMASVEQATQAVNAMHPIGRQAKPEEIAAGVLFLASPASSYMVGSELVIDGGYTAR</sequence>
<keyword evidence="5" id="KW-1185">Reference proteome</keyword>